<protein>
    <recommendedName>
        <fullName evidence="1">DUF6873 domain-containing protein</fullName>
    </recommendedName>
</protein>
<sequence length="248" mass="26909">MRFLKIPNLPESDVVLAAVSHTYPGILSGLTGLGVKVIPVQPAKFLEPPVQSHADLLCQPLGANRIIAAKGEESLKLALENYGFRIAESAFMIESPYPKDCALNAARIGKFLIANKKIIDPNLLYYSNKENIKFVDVRQGYAKCSVAIADEKSIITADCGIQAAALKAGFSVLKIQPGFIKLAGFPYGFLGGACGLIGKRKIAFAGNPVYHPDYQKIKEFLDCRKIEIISLYDGPLLDVGGIIPLMER</sequence>
<gene>
    <name evidence="2" type="ORF">CAFE_37030</name>
</gene>
<dbReference type="InterPro" id="IPR049238">
    <property type="entry name" value="DUF6873"/>
</dbReference>
<evidence type="ECO:0000313" key="2">
    <source>
        <dbReference type="EMBL" id="MVB12951.1"/>
    </source>
</evidence>
<keyword evidence="3" id="KW-1185">Reference proteome</keyword>
<evidence type="ECO:0000259" key="1">
    <source>
        <dbReference type="Pfam" id="PF21778"/>
    </source>
</evidence>
<proteinExistence type="predicted"/>
<comment type="caution">
    <text evidence="2">The sequence shown here is derived from an EMBL/GenBank/DDBJ whole genome shotgun (WGS) entry which is preliminary data.</text>
</comment>
<name>A0A6N8I487_9FIRM</name>
<organism evidence="2 3">
    <name type="scientific">Caproicibacter fermentans</name>
    <dbReference type="NCBI Taxonomy" id="2576756"/>
    <lineage>
        <taxon>Bacteria</taxon>
        <taxon>Bacillati</taxon>
        <taxon>Bacillota</taxon>
        <taxon>Clostridia</taxon>
        <taxon>Eubacteriales</taxon>
        <taxon>Acutalibacteraceae</taxon>
        <taxon>Caproicibacter</taxon>
    </lineage>
</organism>
<dbReference type="EMBL" id="VWXL01000108">
    <property type="protein sequence ID" value="MVB12951.1"/>
    <property type="molecule type" value="Genomic_DNA"/>
</dbReference>
<evidence type="ECO:0000313" key="3">
    <source>
        <dbReference type="Proteomes" id="UP000469440"/>
    </source>
</evidence>
<dbReference type="Proteomes" id="UP000469440">
    <property type="component" value="Unassembled WGS sequence"/>
</dbReference>
<dbReference type="OrthoDB" id="1753686at2"/>
<accession>A0A6N8I487</accession>
<dbReference type="AlphaFoldDB" id="A0A6N8I487"/>
<dbReference type="RefSeq" id="WP_066644220.1">
    <property type="nucleotide sequence ID" value="NZ_VWXL01000108.1"/>
</dbReference>
<feature type="domain" description="DUF6873" evidence="1">
    <location>
        <begin position="23"/>
        <end position="243"/>
    </location>
</feature>
<dbReference type="Pfam" id="PF21778">
    <property type="entry name" value="DUF6873"/>
    <property type="match status" value="1"/>
</dbReference>
<reference evidence="2 3" key="1">
    <citation type="submission" date="2019-09" db="EMBL/GenBank/DDBJ databases">
        <title>Genome sequence of Clostridium sp. EA1.</title>
        <authorList>
            <person name="Poehlein A."/>
            <person name="Bengelsdorf F.R."/>
            <person name="Daniel R."/>
        </authorList>
    </citation>
    <scope>NUCLEOTIDE SEQUENCE [LARGE SCALE GENOMIC DNA]</scope>
    <source>
        <strain evidence="2 3">EA1</strain>
    </source>
</reference>